<proteinExistence type="predicted"/>
<dbReference type="Pfam" id="PF13527">
    <property type="entry name" value="Acetyltransf_9"/>
    <property type="match status" value="1"/>
</dbReference>
<accession>A0A365KXH1</accession>
<feature type="domain" description="N-acetyltransferase" evidence="1">
    <location>
        <begin position="5"/>
        <end position="157"/>
    </location>
</feature>
<sequence length="292" mass="33897">MGNFQLIFDYSSNAKYRNSFNELSKQVFGLDFSKWIEAGCWNEDYICYSYIDGDRVVANVSVNKMSLILKGKNVQAVQLGTVMTHPDYRKQGLAAELMEIVIAKYEKECDFIYLFANDSVLEFYPKFGFNAVEESRFAMKRTAWESAGDYTLRKLDVEKDFALLKDFAEKRVPVSTVLGIRNNSHLLCFHFLLAFPDYLYYVEEMNLIVIFEETDGQHHVYDIISKSAVDVDTVLQKIVSEGTENIHLHFTPEFQNDEIYTNEKSTASDRLFIRQALFDFPRYFAFPMTSHS</sequence>
<dbReference type="SUPFAM" id="SSF55729">
    <property type="entry name" value="Acyl-CoA N-acyltransferases (Nat)"/>
    <property type="match status" value="1"/>
</dbReference>
<dbReference type="RefSeq" id="WP_112223593.1">
    <property type="nucleotide sequence ID" value="NZ_CP047673.1"/>
</dbReference>
<dbReference type="Gene3D" id="3.40.630.30">
    <property type="match status" value="1"/>
</dbReference>
<gene>
    <name evidence="2" type="ORF">DP120_10330</name>
</gene>
<dbReference type="PROSITE" id="PS51186">
    <property type="entry name" value="GNAT"/>
    <property type="match status" value="1"/>
</dbReference>
<evidence type="ECO:0000313" key="3">
    <source>
        <dbReference type="Proteomes" id="UP000251002"/>
    </source>
</evidence>
<evidence type="ECO:0000259" key="1">
    <source>
        <dbReference type="PROSITE" id="PS51186"/>
    </source>
</evidence>
<keyword evidence="3" id="KW-1185">Reference proteome</keyword>
<dbReference type="InterPro" id="IPR000182">
    <property type="entry name" value="GNAT_dom"/>
</dbReference>
<reference evidence="2 3" key="1">
    <citation type="submission" date="2018-06" db="EMBL/GenBank/DDBJ databases">
        <title>The draft genome sequences of strains SCU63 and S1.</title>
        <authorList>
            <person name="Gan L."/>
        </authorList>
    </citation>
    <scope>NUCLEOTIDE SEQUENCE [LARGE SCALE GENOMIC DNA]</scope>
    <source>
        <strain evidence="2 3">SCU63</strain>
    </source>
</reference>
<dbReference type="InterPro" id="IPR016181">
    <property type="entry name" value="Acyl_CoA_acyltransferase"/>
</dbReference>
<dbReference type="Proteomes" id="UP000251002">
    <property type="component" value="Unassembled WGS sequence"/>
</dbReference>
<dbReference type="CDD" id="cd04301">
    <property type="entry name" value="NAT_SF"/>
    <property type="match status" value="1"/>
</dbReference>
<dbReference type="AlphaFoldDB" id="A0A365KXH1"/>
<evidence type="ECO:0000313" key="2">
    <source>
        <dbReference type="EMBL" id="RAZ77866.1"/>
    </source>
</evidence>
<protein>
    <submittedName>
        <fullName evidence="2">GNAT family N-acetyltransferase</fullName>
    </submittedName>
</protein>
<comment type="caution">
    <text evidence="2">The sequence shown here is derived from an EMBL/GenBank/DDBJ whole genome shotgun (WGS) entry which is preliminary data.</text>
</comment>
<dbReference type="GO" id="GO:0016747">
    <property type="term" value="F:acyltransferase activity, transferring groups other than amino-acyl groups"/>
    <property type="evidence" value="ECO:0007669"/>
    <property type="project" value="InterPro"/>
</dbReference>
<keyword evidence="2" id="KW-0808">Transferase</keyword>
<dbReference type="EMBL" id="QLZR01000003">
    <property type="protein sequence ID" value="RAZ77866.1"/>
    <property type="molecule type" value="Genomic_DNA"/>
</dbReference>
<organism evidence="2 3">
    <name type="scientific">Planococcus halotolerans</name>
    <dbReference type="NCBI Taxonomy" id="2233542"/>
    <lineage>
        <taxon>Bacteria</taxon>
        <taxon>Bacillati</taxon>
        <taxon>Bacillota</taxon>
        <taxon>Bacilli</taxon>
        <taxon>Bacillales</taxon>
        <taxon>Caryophanaceae</taxon>
        <taxon>Planococcus</taxon>
    </lineage>
</organism>
<name>A0A365KXH1_9BACL</name>